<dbReference type="Pfam" id="PF04028">
    <property type="entry name" value="DUF374"/>
    <property type="match status" value="1"/>
</dbReference>
<proteinExistence type="predicted"/>
<dbReference type="InterPro" id="IPR007172">
    <property type="entry name" value="DUF374"/>
</dbReference>
<dbReference type="EMBL" id="JACHIG010000003">
    <property type="protein sequence ID" value="MBB5032473.1"/>
    <property type="molecule type" value="Genomic_DNA"/>
</dbReference>
<keyword evidence="3" id="KW-1185">Reference proteome</keyword>
<protein>
    <recommendedName>
        <fullName evidence="1">DUF374 domain-containing protein</fullName>
    </recommendedName>
</protein>
<organism evidence="2 3">
    <name type="scientific">Prosthecobacter vanneervenii</name>
    <dbReference type="NCBI Taxonomy" id="48466"/>
    <lineage>
        <taxon>Bacteria</taxon>
        <taxon>Pseudomonadati</taxon>
        <taxon>Verrucomicrobiota</taxon>
        <taxon>Verrucomicrobiia</taxon>
        <taxon>Verrucomicrobiales</taxon>
        <taxon>Verrucomicrobiaceae</taxon>
        <taxon>Prosthecobacter</taxon>
    </lineage>
</organism>
<dbReference type="CDD" id="cd07983">
    <property type="entry name" value="LPLAT_DUF374-like"/>
    <property type="match status" value="1"/>
</dbReference>
<accession>A0A7W7YA76</accession>
<gene>
    <name evidence="2" type="ORF">HNQ65_002050</name>
</gene>
<evidence type="ECO:0000313" key="3">
    <source>
        <dbReference type="Proteomes" id="UP000590740"/>
    </source>
</evidence>
<evidence type="ECO:0000313" key="2">
    <source>
        <dbReference type="EMBL" id="MBB5032473.1"/>
    </source>
</evidence>
<dbReference type="Proteomes" id="UP000590740">
    <property type="component" value="Unassembled WGS sequence"/>
</dbReference>
<reference evidence="2 3" key="1">
    <citation type="submission" date="2020-08" db="EMBL/GenBank/DDBJ databases">
        <title>Genomic Encyclopedia of Type Strains, Phase IV (KMG-IV): sequencing the most valuable type-strain genomes for metagenomic binning, comparative biology and taxonomic classification.</title>
        <authorList>
            <person name="Goeker M."/>
        </authorList>
    </citation>
    <scope>NUCLEOTIDE SEQUENCE [LARGE SCALE GENOMIC DNA]</scope>
    <source>
        <strain evidence="2 3">DSM 12252</strain>
    </source>
</reference>
<name>A0A7W7YA76_9BACT</name>
<comment type="caution">
    <text evidence="2">The sequence shown here is derived from an EMBL/GenBank/DDBJ whole genome shotgun (WGS) entry which is preliminary data.</text>
</comment>
<dbReference type="RefSeq" id="WP_184339399.1">
    <property type="nucleotide sequence ID" value="NZ_JACHIG010000003.1"/>
</dbReference>
<dbReference type="AlphaFoldDB" id="A0A7W7YA76"/>
<sequence length="219" mass="24806">MAKIRIKSAGKIIAWIMRAIGMTLRWEVRDDAGVFDSSRKGWIWSFWHNRMFLIPWLHHEWFANVPGTILTSPSGDGQIIADVCQSFGIEAERGSSSKPEKGMSALIALAAKAREGYEIGITPDGPRGPLHRVQPGIVKLAQLTGVPIVPVHLHYSRAIQFRTWDEFLLPLPFCKVTLVFDKPHHIPRRMTEEGFEQKRLALEEVMRFGTTLENLQAAR</sequence>
<evidence type="ECO:0000259" key="1">
    <source>
        <dbReference type="Pfam" id="PF04028"/>
    </source>
</evidence>
<feature type="domain" description="DUF374" evidence="1">
    <location>
        <begin position="62"/>
        <end position="129"/>
    </location>
</feature>